<name>A0A1I1TJC7_9LACO</name>
<reference evidence="4" key="1">
    <citation type="submission" date="2016-10" db="EMBL/GenBank/DDBJ databases">
        <authorList>
            <person name="Varghese N."/>
            <person name="Submissions S."/>
        </authorList>
    </citation>
    <scope>NUCLEOTIDE SEQUENCE [LARGE SCALE GENOMIC DNA]</scope>
    <source>
        <strain evidence="4">R-53102</strain>
    </source>
</reference>
<protein>
    <submittedName>
        <fullName evidence="3">Surface layer protein</fullName>
    </submittedName>
</protein>
<dbReference type="RefSeq" id="WP_090093902.1">
    <property type="nucleotide sequence ID" value="NZ_CBCRVU010000004.1"/>
</dbReference>
<keyword evidence="1" id="KW-0732">Signal</keyword>
<accession>A0A1I1TJC7</accession>
<feature type="signal peptide" evidence="1">
    <location>
        <begin position="1"/>
        <end position="31"/>
    </location>
</feature>
<dbReference type="InterPro" id="IPR024968">
    <property type="entry name" value="SlpA_C_lactobacillus"/>
</dbReference>
<dbReference type="EMBL" id="FOMN01000010">
    <property type="protein sequence ID" value="SFD58746.1"/>
    <property type="molecule type" value="Genomic_DNA"/>
</dbReference>
<gene>
    <name evidence="3" type="ORF">SAMN04487792_1469</name>
</gene>
<dbReference type="AlphaFoldDB" id="A0A1I1TJC7"/>
<sequence length="335" mass="37819">MKKSKKLIVSLAAVALATVPVITTSLNQAHAAQITDQTQNKIATDGTLTLNHNTRIYNKKGQKLYSYQRSNGLLKKGATVSYVDKPQTIADPDTVRYSFHDDDWNWFYLPYKTIKGQEYYSIGHGGYVKAANVEKINGNDLYTNQATGTIKALKYSRKPGQEVILDSNGKQTKSYMKVGQKVTLDRQSNYHDLDNSDPDNNGGTTELYGVKDQKDQYLWSNAININCRQALLPYSNYMHVYVTNDTNIYNNSGEQYIPKTNSNEIILGNKNVSVIPSKEPQILLKGTIESVIKETYIKLPNESKPELFYQLQSSNDSVDKFIKASDTKYMYGKQL</sequence>
<evidence type="ECO:0000313" key="4">
    <source>
        <dbReference type="Proteomes" id="UP000199599"/>
    </source>
</evidence>
<feature type="domain" description="S-layer protein C-terminal" evidence="2">
    <location>
        <begin position="109"/>
        <end position="131"/>
    </location>
</feature>
<evidence type="ECO:0000256" key="1">
    <source>
        <dbReference type="SAM" id="SignalP"/>
    </source>
</evidence>
<organism evidence="3 4">
    <name type="scientific">Lactobacillus bombicola</name>
    <dbReference type="NCBI Taxonomy" id="1505723"/>
    <lineage>
        <taxon>Bacteria</taxon>
        <taxon>Bacillati</taxon>
        <taxon>Bacillota</taxon>
        <taxon>Bacilli</taxon>
        <taxon>Lactobacillales</taxon>
        <taxon>Lactobacillaceae</taxon>
        <taxon>Lactobacillus</taxon>
    </lineage>
</organism>
<dbReference type="Proteomes" id="UP000199599">
    <property type="component" value="Unassembled WGS sequence"/>
</dbReference>
<dbReference type="Pfam" id="PF03217">
    <property type="entry name" value="SlpA"/>
    <property type="match status" value="2"/>
</dbReference>
<evidence type="ECO:0000259" key="2">
    <source>
        <dbReference type="Pfam" id="PF03217"/>
    </source>
</evidence>
<feature type="domain" description="S-layer protein C-terminal" evidence="2">
    <location>
        <begin position="43"/>
        <end position="89"/>
    </location>
</feature>
<proteinExistence type="predicted"/>
<evidence type="ECO:0000313" key="3">
    <source>
        <dbReference type="EMBL" id="SFD58746.1"/>
    </source>
</evidence>
<feature type="chain" id="PRO_5011681191" evidence="1">
    <location>
        <begin position="32"/>
        <end position="335"/>
    </location>
</feature>